<evidence type="ECO:0000256" key="1">
    <source>
        <dbReference type="SAM" id="Phobius"/>
    </source>
</evidence>
<dbReference type="Proteomes" id="UP001236652">
    <property type="component" value="Chromosome"/>
</dbReference>
<evidence type="ECO:0000313" key="3">
    <source>
        <dbReference type="Proteomes" id="UP001236652"/>
    </source>
</evidence>
<feature type="transmembrane region" description="Helical" evidence="1">
    <location>
        <begin position="69"/>
        <end position="87"/>
    </location>
</feature>
<reference evidence="2 3" key="1">
    <citation type="submission" date="2023-05" db="EMBL/GenBank/DDBJ databases">
        <title>Comparative genomics reveals the evidence of polycyclic aromatic hydrocarbons degradation in moderately halophilic genus Pontibacillus.</title>
        <authorList>
            <person name="Yang H."/>
            <person name="Qian Z."/>
        </authorList>
    </citation>
    <scope>NUCLEOTIDE SEQUENCE [LARGE SCALE GENOMIC DNA]</scope>
    <source>
        <strain evidence="3">HN14</strain>
    </source>
</reference>
<gene>
    <name evidence="2" type="ORF">QNI29_05620</name>
</gene>
<name>A0ABY8V2U7_9BACI</name>
<proteinExistence type="predicted"/>
<dbReference type="EMBL" id="CP126446">
    <property type="protein sequence ID" value="WIF99134.1"/>
    <property type="molecule type" value="Genomic_DNA"/>
</dbReference>
<accession>A0ABY8V2U7</accession>
<dbReference type="RefSeq" id="WP_231418249.1">
    <property type="nucleotide sequence ID" value="NZ_CP126446.1"/>
</dbReference>
<keyword evidence="1" id="KW-0812">Transmembrane</keyword>
<feature type="transmembrane region" description="Helical" evidence="1">
    <location>
        <begin position="27"/>
        <end position="48"/>
    </location>
</feature>
<keyword evidence="1" id="KW-1133">Transmembrane helix</keyword>
<protein>
    <submittedName>
        <fullName evidence="2">DUF4181 domain-containing protein</fullName>
    </submittedName>
</protein>
<keyword evidence="1" id="KW-0472">Membrane</keyword>
<dbReference type="InterPro" id="IPR025441">
    <property type="entry name" value="DUF4181"/>
</dbReference>
<sequence>MELLNLIEIFLVVLTGWVKCLNSKGDYMKYVVFFLVLLLLMLVIEKVTNKTFGIQKKKVSETPGKHIDRWGRGILLVIFLSTLWFAIEEGSDHFVKLYWMTYLALLLGFQAVIEFIYIKDSKQYISTTIVLIVGLIIMANIESLLGWISS</sequence>
<feature type="transmembrane region" description="Helical" evidence="1">
    <location>
        <begin position="99"/>
        <end position="117"/>
    </location>
</feature>
<evidence type="ECO:0000313" key="2">
    <source>
        <dbReference type="EMBL" id="WIF99134.1"/>
    </source>
</evidence>
<keyword evidence="3" id="KW-1185">Reference proteome</keyword>
<dbReference type="Pfam" id="PF13789">
    <property type="entry name" value="DUF4181"/>
    <property type="match status" value="1"/>
</dbReference>
<organism evidence="2 3">
    <name type="scientific">Pontibacillus chungwhensis</name>
    <dbReference type="NCBI Taxonomy" id="265426"/>
    <lineage>
        <taxon>Bacteria</taxon>
        <taxon>Bacillati</taxon>
        <taxon>Bacillota</taxon>
        <taxon>Bacilli</taxon>
        <taxon>Bacillales</taxon>
        <taxon>Bacillaceae</taxon>
        <taxon>Pontibacillus</taxon>
    </lineage>
</organism>
<feature type="transmembrane region" description="Helical" evidence="1">
    <location>
        <begin position="129"/>
        <end position="148"/>
    </location>
</feature>